<gene>
    <name evidence="6" type="ORF">AREALGSMS7_02990</name>
</gene>
<keyword evidence="3" id="KW-1015">Disulfide bond</keyword>
<evidence type="ECO:0000256" key="3">
    <source>
        <dbReference type="ARBA" id="ARBA00023157"/>
    </source>
</evidence>
<accession>A0A221UYK5</accession>
<keyword evidence="4" id="KW-0676">Redox-active center</keyword>
<dbReference type="GO" id="GO:0016491">
    <property type="term" value="F:oxidoreductase activity"/>
    <property type="evidence" value="ECO:0007669"/>
    <property type="project" value="InterPro"/>
</dbReference>
<organism evidence="6 7">
    <name type="scientific">Arenibacter algicola</name>
    <dbReference type="NCBI Taxonomy" id="616991"/>
    <lineage>
        <taxon>Bacteria</taxon>
        <taxon>Pseudomonadati</taxon>
        <taxon>Bacteroidota</taxon>
        <taxon>Flavobacteriia</taxon>
        <taxon>Flavobacteriales</taxon>
        <taxon>Flavobacteriaceae</taxon>
        <taxon>Arenibacter</taxon>
    </lineage>
</organism>
<dbReference type="GO" id="GO:0030313">
    <property type="term" value="C:cell envelope"/>
    <property type="evidence" value="ECO:0007669"/>
    <property type="project" value="UniProtKB-SubCell"/>
</dbReference>
<dbReference type="InterPro" id="IPR036249">
    <property type="entry name" value="Thioredoxin-like_sf"/>
</dbReference>
<dbReference type="PROSITE" id="PS51257">
    <property type="entry name" value="PROKAR_LIPOPROTEIN"/>
    <property type="match status" value="1"/>
</dbReference>
<dbReference type="Proteomes" id="UP000204551">
    <property type="component" value="Chromosome"/>
</dbReference>
<dbReference type="InterPro" id="IPR013740">
    <property type="entry name" value="Redoxin"/>
</dbReference>
<sequence length="450" mass="51983">MKKSIFLAVIILFAYSCKETGVPQYAIIQGTIENPKSDSLTILGKDRTILSSVRLTENNGFADTIQYPVGYYYLSYGNRLAQIYLKPNFQVTLAFDGKSVEEPITFIGKGAEENNYLAEKAMFQKKIQAKTNPGHYLKLEEQPFLILSDSITDLNARFLAKFEGLDENFVFLEKQGIKLASSTRLNVYRNMSKQNPNKNISNDYPDPYGAIEFNDERMLEVPDFIYSAEAYYQDKTLEKWTENKTLDFYTLMLETIDKEVENKNLREELAFNTGHNRMIHSDTRDDFYKKYMAIATNGEYKTKVTEKYQQFKKISKGEVSPDFELYDINNDLVSLADLKGKPVYIDLWATWCMPCIAEIPALKDLEKKFKEIQFVSICKSDTKERWTKMVAEKDLKGIQLFAPNDDIEFIQKYMIQGIPRFILLDTEGKIIDSNAKRPSDARLIEQLESI</sequence>
<name>A0A221UYK5_9FLAO</name>
<dbReference type="InterPro" id="IPR013766">
    <property type="entry name" value="Thioredoxin_domain"/>
</dbReference>
<proteinExistence type="predicted"/>
<evidence type="ECO:0000313" key="6">
    <source>
        <dbReference type="EMBL" id="ASO06422.1"/>
    </source>
</evidence>
<dbReference type="CDD" id="cd02966">
    <property type="entry name" value="TlpA_like_family"/>
    <property type="match status" value="1"/>
</dbReference>
<evidence type="ECO:0000313" key="7">
    <source>
        <dbReference type="Proteomes" id="UP000204551"/>
    </source>
</evidence>
<dbReference type="GO" id="GO:0017004">
    <property type="term" value="P:cytochrome complex assembly"/>
    <property type="evidence" value="ECO:0007669"/>
    <property type="project" value="UniProtKB-KW"/>
</dbReference>
<dbReference type="InterPro" id="IPR050553">
    <property type="entry name" value="Thioredoxin_ResA/DsbE_sf"/>
</dbReference>
<reference evidence="6 7" key="1">
    <citation type="submission" date="2017-07" db="EMBL/GenBank/DDBJ databases">
        <title>Genome Sequence of Arenibacter algicola Strain SMS7 Isolated from a culture of the Diatom Skeletonema marinoi.</title>
        <authorList>
            <person name="Topel M."/>
            <person name="Pinder M.I.M."/>
            <person name="Johansson O.N."/>
            <person name="Kourtchenko O."/>
            <person name="Godhe A."/>
            <person name="Clarke A.K."/>
        </authorList>
    </citation>
    <scope>NUCLEOTIDE SEQUENCE [LARGE SCALE GENOMIC DNA]</scope>
    <source>
        <strain evidence="6 7">SMS7</strain>
    </source>
</reference>
<dbReference type="PANTHER" id="PTHR42852">
    <property type="entry name" value="THIOL:DISULFIDE INTERCHANGE PROTEIN DSBE"/>
    <property type="match status" value="1"/>
</dbReference>
<dbReference type="AlphaFoldDB" id="A0A221UYK5"/>
<dbReference type="Gene3D" id="3.40.30.10">
    <property type="entry name" value="Glutaredoxin"/>
    <property type="match status" value="1"/>
</dbReference>
<dbReference type="Pfam" id="PF08534">
    <property type="entry name" value="Redoxin"/>
    <property type="match status" value="1"/>
</dbReference>
<comment type="subcellular location">
    <subcellularLocation>
        <location evidence="1">Cell envelope</location>
    </subcellularLocation>
</comment>
<evidence type="ECO:0000256" key="4">
    <source>
        <dbReference type="ARBA" id="ARBA00023284"/>
    </source>
</evidence>
<evidence type="ECO:0000259" key="5">
    <source>
        <dbReference type="PROSITE" id="PS51352"/>
    </source>
</evidence>
<evidence type="ECO:0000256" key="1">
    <source>
        <dbReference type="ARBA" id="ARBA00004196"/>
    </source>
</evidence>
<feature type="domain" description="Thioredoxin" evidence="5">
    <location>
        <begin position="314"/>
        <end position="450"/>
    </location>
</feature>
<keyword evidence="2" id="KW-0201">Cytochrome c-type biogenesis</keyword>
<evidence type="ECO:0000256" key="2">
    <source>
        <dbReference type="ARBA" id="ARBA00022748"/>
    </source>
</evidence>
<dbReference type="RefSeq" id="WP_093978913.1">
    <property type="nucleotide sequence ID" value="NZ_CP022515.1"/>
</dbReference>
<protein>
    <submittedName>
        <fullName evidence="6">Thiol-disulfide oxidoreductase ResA</fullName>
    </submittedName>
</protein>
<dbReference type="SUPFAM" id="SSF52833">
    <property type="entry name" value="Thioredoxin-like"/>
    <property type="match status" value="1"/>
</dbReference>
<dbReference type="KEGG" id="aalg:AREALGSMS7_02990"/>
<dbReference type="EMBL" id="CP022515">
    <property type="protein sequence ID" value="ASO06422.1"/>
    <property type="molecule type" value="Genomic_DNA"/>
</dbReference>
<dbReference type="PROSITE" id="PS51352">
    <property type="entry name" value="THIOREDOXIN_2"/>
    <property type="match status" value="1"/>
</dbReference>
<dbReference type="PANTHER" id="PTHR42852:SF6">
    <property type="entry name" value="THIOL:DISULFIDE INTERCHANGE PROTEIN DSBE"/>
    <property type="match status" value="1"/>
</dbReference>